<comment type="catalytic activity">
    <reaction evidence="1">
        <text>ATP + protein L-histidine = ADP + protein N-phospho-L-histidine.</text>
        <dbReference type="EC" id="2.7.13.3"/>
    </reaction>
</comment>
<dbReference type="Proteomes" id="UP000434052">
    <property type="component" value="Unassembled WGS sequence"/>
</dbReference>
<keyword evidence="5" id="KW-0547">Nucleotide-binding</keyword>
<keyword evidence="4" id="KW-0808">Transferase</keyword>
<dbReference type="SMART" id="SM00388">
    <property type="entry name" value="HisKA"/>
    <property type="match status" value="1"/>
</dbReference>
<dbReference type="PANTHER" id="PTHR45339">
    <property type="entry name" value="HYBRID SIGNAL TRANSDUCTION HISTIDINE KINASE J"/>
    <property type="match status" value="1"/>
</dbReference>
<evidence type="ECO:0000256" key="5">
    <source>
        <dbReference type="ARBA" id="ARBA00022741"/>
    </source>
</evidence>
<comment type="subunit">
    <text evidence="9">At low DSF concentrations, interacts with RpfF.</text>
</comment>
<evidence type="ECO:0000256" key="9">
    <source>
        <dbReference type="ARBA" id="ARBA00064003"/>
    </source>
</evidence>
<evidence type="ECO:0000256" key="12">
    <source>
        <dbReference type="SAM" id="Coils"/>
    </source>
</evidence>
<dbReference type="AlphaFoldDB" id="A0A6P1ZE81"/>
<dbReference type="PROSITE" id="PS50109">
    <property type="entry name" value="HIS_KIN"/>
    <property type="match status" value="1"/>
</dbReference>
<dbReference type="PRINTS" id="PR00344">
    <property type="entry name" value="BCTRLSENSOR"/>
</dbReference>
<keyword evidence="8" id="KW-0902">Two-component regulatory system</keyword>
<dbReference type="FunFam" id="1.10.287.130:FF:000002">
    <property type="entry name" value="Two-component osmosensing histidine kinase"/>
    <property type="match status" value="1"/>
</dbReference>
<dbReference type="GO" id="GO:0000155">
    <property type="term" value="F:phosphorelay sensor kinase activity"/>
    <property type="evidence" value="ECO:0007669"/>
    <property type="project" value="InterPro"/>
</dbReference>
<dbReference type="CDD" id="cd16922">
    <property type="entry name" value="HATPase_EvgS-ArcB-TorS-like"/>
    <property type="match status" value="1"/>
</dbReference>
<dbReference type="Pfam" id="PF00512">
    <property type="entry name" value="HisKA"/>
    <property type="match status" value="1"/>
</dbReference>
<dbReference type="InterPro" id="IPR003594">
    <property type="entry name" value="HATPase_dom"/>
</dbReference>
<name>A0A6P1ZE81_9BACT</name>
<evidence type="ECO:0000256" key="7">
    <source>
        <dbReference type="ARBA" id="ARBA00022840"/>
    </source>
</evidence>
<dbReference type="PROSITE" id="PS50110">
    <property type="entry name" value="RESPONSE_REGULATORY"/>
    <property type="match status" value="1"/>
</dbReference>
<dbReference type="CDD" id="cd17546">
    <property type="entry name" value="REC_hyHK_CKI1_RcsC-like"/>
    <property type="match status" value="1"/>
</dbReference>
<evidence type="ECO:0000259" key="15">
    <source>
        <dbReference type="PROSITE" id="PS50110"/>
    </source>
</evidence>
<comment type="caution">
    <text evidence="16">The sequence shown here is derived from an EMBL/GenBank/DDBJ whole genome shotgun (WGS) entry which is preliminary data.</text>
</comment>
<dbReference type="InterPro" id="IPR036890">
    <property type="entry name" value="HATPase_C_sf"/>
</dbReference>
<dbReference type="SUPFAM" id="SSF47384">
    <property type="entry name" value="Homodimeric domain of signal transducing histidine kinase"/>
    <property type="match status" value="1"/>
</dbReference>
<feature type="transmembrane region" description="Helical" evidence="13">
    <location>
        <begin position="326"/>
        <end position="346"/>
    </location>
</feature>
<keyword evidence="12" id="KW-0175">Coiled coil</keyword>
<feature type="transmembrane region" description="Helical" evidence="13">
    <location>
        <begin position="47"/>
        <end position="71"/>
    </location>
</feature>
<dbReference type="EMBL" id="QMIF01000010">
    <property type="protein sequence ID" value="TVM32528.1"/>
    <property type="molecule type" value="Genomic_DNA"/>
</dbReference>
<keyword evidence="6" id="KW-0418">Kinase</keyword>
<keyword evidence="13" id="KW-1133">Transmembrane helix</keyword>
<keyword evidence="7" id="KW-0067">ATP-binding</keyword>
<dbReference type="EC" id="2.7.13.3" evidence="2"/>
<dbReference type="InterPro" id="IPR001789">
    <property type="entry name" value="Sig_transdc_resp-reg_receiver"/>
</dbReference>
<dbReference type="FunFam" id="3.30.565.10:FF:000010">
    <property type="entry name" value="Sensor histidine kinase RcsC"/>
    <property type="match status" value="1"/>
</dbReference>
<evidence type="ECO:0000256" key="10">
    <source>
        <dbReference type="ARBA" id="ARBA00068150"/>
    </source>
</evidence>
<dbReference type="CDD" id="cd00082">
    <property type="entry name" value="HisKA"/>
    <property type="match status" value="1"/>
</dbReference>
<dbReference type="Pfam" id="PF00072">
    <property type="entry name" value="Response_reg"/>
    <property type="match status" value="1"/>
</dbReference>
<dbReference type="SUPFAM" id="SSF52172">
    <property type="entry name" value="CheY-like"/>
    <property type="match status" value="1"/>
</dbReference>
<evidence type="ECO:0000256" key="4">
    <source>
        <dbReference type="ARBA" id="ARBA00022679"/>
    </source>
</evidence>
<evidence type="ECO:0000313" key="16">
    <source>
        <dbReference type="EMBL" id="TVM32528.1"/>
    </source>
</evidence>
<keyword evidence="13" id="KW-0472">Membrane</keyword>
<dbReference type="Gene3D" id="3.30.565.10">
    <property type="entry name" value="Histidine kinase-like ATPase, C-terminal domain"/>
    <property type="match status" value="1"/>
</dbReference>
<dbReference type="SMART" id="SM00387">
    <property type="entry name" value="HATPase_c"/>
    <property type="match status" value="1"/>
</dbReference>
<dbReference type="PANTHER" id="PTHR45339:SF1">
    <property type="entry name" value="HYBRID SIGNAL TRANSDUCTION HISTIDINE KINASE J"/>
    <property type="match status" value="1"/>
</dbReference>
<feature type="domain" description="Response regulatory" evidence="15">
    <location>
        <begin position="645"/>
        <end position="764"/>
    </location>
</feature>
<dbReference type="InterPro" id="IPR003661">
    <property type="entry name" value="HisK_dim/P_dom"/>
</dbReference>
<accession>A0A6P1ZE81</accession>
<dbReference type="SUPFAM" id="SSF55874">
    <property type="entry name" value="ATPase domain of HSP90 chaperone/DNA topoisomerase II/histidine kinase"/>
    <property type="match status" value="1"/>
</dbReference>
<keyword evidence="3 11" id="KW-0597">Phosphoprotein</keyword>
<evidence type="ECO:0000256" key="8">
    <source>
        <dbReference type="ARBA" id="ARBA00023012"/>
    </source>
</evidence>
<dbReference type="InterPro" id="IPR036097">
    <property type="entry name" value="HisK_dim/P_sf"/>
</dbReference>
<evidence type="ECO:0000256" key="2">
    <source>
        <dbReference type="ARBA" id="ARBA00012438"/>
    </source>
</evidence>
<feature type="coiled-coil region" evidence="12">
    <location>
        <begin position="360"/>
        <end position="396"/>
    </location>
</feature>
<protein>
    <recommendedName>
        <fullName evidence="10">Sensory/regulatory protein RpfC</fullName>
        <ecNumber evidence="2">2.7.13.3</ecNumber>
    </recommendedName>
</protein>
<dbReference type="InterPro" id="IPR004358">
    <property type="entry name" value="Sig_transdc_His_kin-like_C"/>
</dbReference>
<evidence type="ECO:0000256" key="6">
    <source>
        <dbReference type="ARBA" id="ARBA00022777"/>
    </source>
</evidence>
<dbReference type="InterPro" id="IPR011006">
    <property type="entry name" value="CheY-like_superfamily"/>
</dbReference>
<dbReference type="Gene3D" id="1.10.287.130">
    <property type="match status" value="1"/>
</dbReference>
<gene>
    <name evidence="16" type="ORF">DQK91_14735</name>
</gene>
<evidence type="ECO:0000256" key="13">
    <source>
        <dbReference type="SAM" id="Phobius"/>
    </source>
</evidence>
<feature type="domain" description="Histidine kinase" evidence="14">
    <location>
        <begin position="401"/>
        <end position="622"/>
    </location>
</feature>
<dbReference type="Gene3D" id="3.40.50.2300">
    <property type="match status" value="1"/>
</dbReference>
<organism evidence="16 17">
    <name type="scientific">Oceanidesulfovibrio marinus</name>
    <dbReference type="NCBI Taxonomy" id="370038"/>
    <lineage>
        <taxon>Bacteria</taxon>
        <taxon>Pseudomonadati</taxon>
        <taxon>Thermodesulfobacteriota</taxon>
        <taxon>Desulfovibrionia</taxon>
        <taxon>Desulfovibrionales</taxon>
        <taxon>Desulfovibrionaceae</taxon>
        <taxon>Oceanidesulfovibrio</taxon>
    </lineage>
</organism>
<dbReference type="SMART" id="SM00448">
    <property type="entry name" value="REC"/>
    <property type="match status" value="1"/>
</dbReference>
<evidence type="ECO:0000256" key="1">
    <source>
        <dbReference type="ARBA" id="ARBA00000085"/>
    </source>
</evidence>
<evidence type="ECO:0000256" key="3">
    <source>
        <dbReference type="ARBA" id="ARBA00022553"/>
    </source>
</evidence>
<dbReference type="CDD" id="cd18774">
    <property type="entry name" value="PDC2_HK_sensor"/>
    <property type="match status" value="1"/>
</dbReference>
<evidence type="ECO:0000256" key="11">
    <source>
        <dbReference type="PROSITE-ProRule" id="PRU00169"/>
    </source>
</evidence>
<evidence type="ECO:0000259" key="14">
    <source>
        <dbReference type="PROSITE" id="PS50109"/>
    </source>
</evidence>
<dbReference type="InterPro" id="IPR005467">
    <property type="entry name" value="His_kinase_dom"/>
</dbReference>
<sequence>MERGGLKILQRLQVPVRKVWQADAMHSWQQEERLQSMIDAAHLQRRIFTISILALLVTGVCIAILTLVPFYRHLGQRAEDTLFYTMRSNLVGVEEYVQRALDVTSQIGSRTQIRVKLEQYNAGLISLEELRSFSAPKLLDALRVSPEAVGMVRFDVSGNVVVQAGNDIPKSIGTSHIPILSGPTVMGLAQNGGEPTLVVSAAIHGADRIQGTDLVLFKAKPLHNIVTAATDAGTAGFLAIVRREGKRLVPLFPRPELSETARNQVPDQESIRALFANAVGGKSGVWSGKWPSLGQSVVAYAPVRGTSWAVFQVMSRSDLYHHVYRTIRNVIFGFLVVMILSILALAKTLRPLSGRIIIYNRELKEQVLEQTARLKAELAEREAAEKRAEAANQAKSAFLASMSHEIRTPMNGIMGMAELALMSNPGDEVREYLELLRGSGKHLLELINDVLDLSKIEAGKVELAHRPMDLGDEMEKVLAPLRRTAKDQGLSLNLSIAPEVPEQLMGDAGRLRQVLVNLISNAIKFTHEGLVEVRISAEEIDGNRAMLRFEVQDTGVGIPEENLQHIFESFAQGWASAHPEYGGTGLGLSISRELVELMGGAISVESELGKGSSFAFTAEFALGDSAAPDREACTPQPPIADRSLHILVAEDNQVNQLVMLAMLKRAGHQPDLAVNGHEVLKRLADDYFDLVLMDIQMPGMKGDEAVRRIRAGEVDGVRCDIPIIALTAYAMEGDQERFLNAGMNGYLAKPIDFEGLCAALDSVLR</sequence>
<dbReference type="Pfam" id="PF02518">
    <property type="entry name" value="HATPase_c"/>
    <property type="match status" value="1"/>
</dbReference>
<dbReference type="GO" id="GO:0005524">
    <property type="term" value="F:ATP binding"/>
    <property type="evidence" value="ECO:0007669"/>
    <property type="project" value="UniProtKB-KW"/>
</dbReference>
<keyword evidence="13" id="KW-0812">Transmembrane</keyword>
<proteinExistence type="predicted"/>
<evidence type="ECO:0000313" key="17">
    <source>
        <dbReference type="Proteomes" id="UP000434052"/>
    </source>
</evidence>
<reference evidence="16 17" key="1">
    <citation type="submission" date="2018-06" db="EMBL/GenBank/DDBJ databases">
        <title>Complete genome of Desulfovibrio marinus P48SEP.</title>
        <authorList>
            <person name="Crispim J.S."/>
            <person name="Vidigal P.M.P."/>
            <person name="Silva L.C.F."/>
            <person name="Araujo L.C."/>
            <person name="Laguardia C.N."/>
            <person name="Dias R.S."/>
            <person name="Sousa M.P."/>
            <person name="Paula S.O."/>
            <person name="Silva C."/>
        </authorList>
    </citation>
    <scope>NUCLEOTIDE SEQUENCE [LARGE SCALE GENOMIC DNA]</scope>
    <source>
        <strain evidence="16 17">P48SEP</strain>
    </source>
</reference>
<feature type="modified residue" description="4-aspartylphosphate" evidence="11">
    <location>
        <position position="694"/>
    </location>
</feature>